<dbReference type="PANTHER" id="PTHR11702:SF31">
    <property type="entry name" value="MITOCHONDRIAL RIBOSOME-ASSOCIATED GTPASE 2"/>
    <property type="match status" value="1"/>
</dbReference>
<dbReference type="EMBL" id="MCIB01000001">
    <property type="protein sequence ID" value="RKD34513.1"/>
    <property type="molecule type" value="Genomic_DNA"/>
</dbReference>
<dbReference type="RefSeq" id="WP_120166486.1">
    <property type="nucleotide sequence ID" value="NZ_MCIB01000001.1"/>
</dbReference>
<accession>A0A419TAL7</accession>
<evidence type="ECO:0000259" key="1">
    <source>
        <dbReference type="Pfam" id="PF01926"/>
    </source>
</evidence>
<dbReference type="GO" id="GO:0003924">
    <property type="term" value="F:GTPase activity"/>
    <property type="evidence" value="ECO:0007669"/>
    <property type="project" value="InterPro"/>
</dbReference>
<name>A0A419TAL7_9FIRM</name>
<dbReference type="Gene3D" id="3.40.50.300">
    <property type="entry name" value="P-loop containing nucleotide triphosphate hydrolases"/>
    <property type="match status" value="1"/>
</dbReference>
<sequence>MKKAIIIGRTNVGKTTFMINFADYIGLSKILIKSKYPDGKILNKEFSLHIARKNLISNKAYKTTCLQSISLEIPVYKGSKKVEIIDSSGLCDGIHPNMQIRKSIVQTLENIQNSSILIHIIDLSQSIKDRPEELISEIDRQIIKYGSTRTGYVLLANKIDIKETKEAVDYLKENFSNVLIIPISALYKKGFNEVKKFVINSI</sequence>
<comment type="caution">
    <text evidence="2">The sequence shown here is derived from an EMBL/GenBank/DDBJ whole genome shotgun (WGS) entry which is preliminary data.</text>
</comment>
<dbReference type="InterPro" id="IPR006073">
    <property type="entry name" value="GTP-bd"/>
</dbReference>
<dbReference type="PRINTS" id="PR00449">
    <property type="entry name" value="RASTRNSFRMNG"/>
</dbReference>
<dbReference type="SUPFAM" id="SSF52540">
    <property type="entry name" value="P-loop containing nucleoside triphosphate hydrolases"/>
    <property type="match status" value="1"/>
</dbReference>
<dbReference type="Proteomes" id="UP000284177">
    <property type="component" value="Unassembled WGS sequence"/>
</dbReference>
<dbReference type="GO" id="GO:0005525">
    <property type="term" value="F:GTP binding"/>
    <property type="evidence" value="ECO:0007669"/>
    <property type="project" value="InterPro"/>
</dbReference>
<dbReference type="InterPro" id="IPR045086">
    <property type="entry name" value="OBG_GTPase"/>
</dbReference>
<gene>
    <name evidence="2" type="ORF">BET03_01390</name>
</gene>
<protein>
    <submittedName>
        <fullName evidence="2">GTP-binding protein HSR1</fullName>
    </submittedName>
</protein>
<organism evidence="2 3">
    <name type="scientific">Thermohalobacter berrensis</name>
    <dbReference type="NCBI Taxonomy" id="99594"/>
    <lineage>
        <taxon>Bacteria</taxon>
        <taxon>Bacillati</taxon>
        <taxon>Bacillota</taxon>
        <taxon>Tissierellia</taxon>
        <taxon>Tissierellales</taxon>
        <taxon>Thermohalobacteraceae</taxon>
        <taxon>Thermohalobacter</taxon>
    </lineage>
</organism>
<evidence type="ECO:0000313" key="2">
    <source>
        <dbReference type="EMBL" id="RKD34513.1"/>
    </source>
</evidence>
<proteinExistence type="predicted"/>
<dbReference type="OrthoDB" id="2374147at2"/>
<dbReference type="InterPro" id="IPR027417">
    <property type="entry name" value="P-loop_NTPase"/>
</dbReference>
<dbReference type="AlphaFoldDB" id="A0A419TAL7"/>
<keyword evidence="3" id="KW-1185">Reference proteome</keyword>
<evidence type="ECO:0000313" key="3">
    <source>
        <dbReference type="Proteomes" id="UP000284177"/>
    </source>
</evidence>
<feature type="domain" description="G" evidence="1">
    <location>
        <begin position="52"/>
        <end position="158"/>
    </location>
</feature>
<dbReference type="Pfam" id="PF01926">
    <property type="entry name" value="MMR_HSR1"/>
    <property type="match status" value="1"/>
</dbReference>
<reference evidence="2 3" key="1">
    <citation type="submission" date="2016-08" db="EMBL/GenBank/DDBJ databases">
        <title>Novel Firmicutes and Novel Genomes.</title>
        <authorList>
            <person name="Poppleton D.I."/>
            <person name="Gribaldo S."/>
        </authorList>
    </citation>
    <scope>NUCLEOTIDE SEQUENCE [LARGE SCALE GENOMIC DNA]</scope>
    <source>
        <strain evidence="2 3">CTT3</strain>
    </source>
</reference>
<dbReference type="PANTHER" id="PTHR11702">
    <property type="entry name" value="DEVELOPMENTALLY REGULATED GTP-BINDING PROTEIN-RELATED"/>
    <property type="match status" value="1"/>
</dbReference>